<dbReference type="InterPro" id="IPR011008">
    <property type="entry name" value="Dimeric_a/b-barrel"/>
</dbReference>
<dbReference type="Gene3D" id="3.30.70.100">
    <property type="match status" value="1"/>
</dbReference>
<keyword evidence="3" id="KW-1185">Reference proteome</keyword>
<dbReference type="Pfam" id="PF03992">
    <property type="entry name" value="ABM"/>
    <property type="match status" value="1"/>
</dbReference>
<reference evidence="2 3" key="1">
    <citation type="submission" date="2016-10" db="EMBL/GenBank/DDBJ databases">
        <authorList>
            <person name="de Groot N.N."/>
        </authorList>
    </citation>
    <scope>NUCLEOTIDE SEQUENCE [LARGE SCALE GENOMIC DNA]</scope>
    <source>
        <strain evidence="3">P4-7,KCTC 19426,CECT 7604</strain>
    </source>
</reference>
<accession>A0A1H0S7A9</accession>
<protein>
    <submittedName>
        <fullName evidence="2">Antibiotic biosynthesis monooxygenase</fullName>
    </submittedName>
</protein>
<dbReference type="Proteomes" id="UP000198741">
    <property type="component" value="Chromosome I"/>
</dbReference>
<proteinExistence type="predicted"/>
<dbReference type="SUPFAM" id="SSF54909">
    <property type="entry name" value="Dimeric alpha+beta barrel"/>
    <property type="match status" value="1"/>
</dbReference>
<dbReference type="OrthoDB" id="3296336at2"/>
<name>A0A1H0S7A9_9ACTN</name>
<dbReference type="STRING" id="1090615.SAMN04515671_3942"/>
<evidence type="ECO:0000313" key="2">
    <source>
        <dbReference type="EMBL" id="SDP37643.1"/>
    </source>
</evidence>
<dbReference type="GO" id="GO:0004497">
    <property type="term" value="F:monooxygenase activity"/>
    <property type="evidence" value="ECO:0007669"/>
    <property type="project" value="UniProtKB-KW"/>
</dbReference>
<dbReference type="InterPro" id="IPR007138">
    <property type="entry name" value="ABM_dom"/>
</dbReference>
<keyword evidence="2" id="KW-0503">Monooxygenase</keyword>
<feature type="domain" description="ABM" evidence="1">
    <location>
        <begin position="1"/>
        <end position="68"/>
    </location>
</feature>
<dbReference type="RefSeq" id="WP_157695551.1">
    <property type="nucleotide sequence ID" value="NZ_LT629710.1"/>
</dbReference>
<sequence length="101" mass="11296">MIRSLLTLRAAAGKAQALEDFYAEQGVLERAREFDGCREAVLLRSVDDAGSTHLVTADWDSAADYQRWIDDPWRSVVSQQLVALLDIGPDEPVVGRLYEFV</sequence>
<organism evidence="2 3">
    <name type="scientific">Nakamurella panacisegetis</name>
    <dbReference type="NCBI Taxonomy" id="1090615"/>
    <lineage>
        <taxon>Bacteria</taxon>
        <taxon>Bacillati</taxon>
        <taxon>Actinomycetota</taxon>
        <taxon>Actinomycetes</taxon>
        <taxon>Nakamurellales</taxon>
        <taxon>Nakamurellaceae</taxon>
        <taxon>Nakamurella</taxon>
    </lineage>
</organism>
<evidence type="ECO:0000313" key="3">
    <source>
        <dbReference type="Proteomes" id="UP000198741"/>
    </source>
</evidence>
<evidence type="ECO:0000259" key="1">
    <source>
        <dbReference type="Pfam" id="PF03992"/>
    </source>
</evidence>
<keyword evidence="2" id="KW-0560">Oxidoreductase</keyword>
<dbReference type="AlphaFoldDB" id="A0A1H0S7A9"/>
<gene>
    <name evidence="2" type="ORF">SAMN04515671_3942</name>
</gene>
<dbReference type="EMBL" id="LT629710">
    <property type="protein sequence ID" value="SDP37643.1"/>
    <property type="molecule type" value="Genomic_DNA"/>
</dbReference>